<accession>A0A177FQE6</accession>
<dbReference type="PANTHER" id="PTHR44229:SF4">
    <property type="entry name" value="15-HYDROXYPROSTAGLANDIN DEHYDROGENASE [NAD(+)]"/>
    <property type="match status" value="1"/>
</dbReference>
<proteinExistence type="inferred from homology"/>
<name>A0A177FQE6_9EURO</name>
<dbReference type="GeneID" id="34595410"/>
<gene>
    <name evidence="3" type="ORF">AYO21_00228</name>
</gene>
<dbReference type="OrthoDB" id="5371740at2759"/>
<dbReference type="GO" id="GO:0016616">
    <property type="term" value="F:oxidoreductase activity, acting on the CH-OH group of donors, NAD or NADP as acceptor"/>
    <property type="evidence" value="ECO:0007669"/>
    <property type="project" value="TreeGrafter"/>
</dbReference>
<dbReference type="SUPFAM" id="SSF51735">
    <property type="entry name" value="NAD(P)-binding Rossmann-fold domains"/>
    <property type="match status" value="1"/>
</dbReference>
<organism evidence="3 4">
    <name type="scientific">Fonsecaea monophora</name>
    <dbReference type="NCBI Taxonomy" id="254056"/>
    <lineage>
        <taxon>Eukaryota</taxon>
        <taxon>Fungi</taxon>
        <taxon>Dikarya</taxon>
        <taxon>Ascomycota</taxon>
        <taxon>Pezizomycotina</taxon>
        <taxon>Eurotiomycetes</taxon>
        <taxon>Chaetothyriomycetidae</taxon>
        <taxon>Chaetothyriales</taxon>
        <taxon>Herpotrichiellaceae</taxon>
        <taxon>Fonsecaea</taxon>
    </lineage>
</organism>
<dbReference type="InterPro" id="IPR036291">
    <property type="entry name" value="NAD(P)-bd_dom_sf"/>
</dbReference>
<dbReference type="Proteomes" id="UP000077002">
    <property type="component" value="Unassembled WGS sequence"/>
</dbReference>
<dbReference type="PANTHER" id="PTHR44229">
    <property type="entry name" value="15-HYDROXYPROSTAGLANDIN DEHYDROGENASE [NAD(+)]"/>
    <property type="match status" value="1"/>
</dbReference>
<protein>
    <submittedName>
        <fullName evidence="3">Uncharacterized protein</fullName>
    </submittedName>
</protein>
<evidence type="ECO:0000256" key="2">
    <source>
        <dbReference type="ARBA" id="ARBA00023002"/>
    </source>
</evidence>
<dbReference type="AlphaFoldDB" id="A0A177FQE6"/>
<comment type="similarity">
    <text evidence="1">Belongs to the short-chain dehydrogenases/reductases (SDR) family.</text>
</comment>
<dbReference type="EMBL" id="LVKK01000001">
    <property type="protein sequence ID" value="OAG45592.1"/>
    <property type="molecule type" value="Genomic_DNA"/>
</dbReference>
<dbReference type="Gene3D" id="3.40.50.720">
    <property type="entry name" value="NAD(P)-binding Rossmann-like Domain"/>
    <property type="match status" value="1"/>
</dbReference>
<sequence length="145" mass="15755">MIGAATDFGHTTALDMANKGWKVVIANINKLKGSWEAQYSAFKMTFDKYGWLDFVQPPDLNSTVVNFIGSTYTVLLAMKYFHKNPMVGGDLIMTASVAGLYPTPVMPFSCGGKHGVVGFGRAMGGSPVKEGMLVNVLVPEWFQPQ</sequence>
<dbReference type="GO" id="GO:0005737">
    <property type="term" value="C:cytoplasm"/>
    <property type="evidence" value="ECO:0007669"/>
    <property type="project" value="TreeGrafter"/>
</dbReference>
<keyword evidence="4" id="KW-1185">Reference proteome</keyword>
<keyword evidence="2" id="KW-0560">Oxidoreductase</keyword>
<evidence type="ECO:0000256" key="1">
    <source>
        <dbReference type="ARBA" id="ARBA00006484"/>
    </source>
</evidence>
<evidence type="ECO:0000313" key="3">
    <source>
        <dbReference type="EMBL" id="OAG45592.1"/>
    </source>
</evidence>
<comment type="caution">
    <text evidence="3">The sequence shown here is derived from an EMBL/GenBank/DDBJ whole genome shotgun (WGS) entry which is preliminary data.</text>
</comment>
<reference evidence="3 4" key="1">
    <citation type="submission" date="2016-03" db="EMBL/GenBank/DDBJ databases">
        <title>Draft genome sequence of the Fonsecaea monophora CBS 269.37.</title>
        <authorList>
            <person name="Bombassaro A."/>
            <person name="Vinicius W.A."/>
            <person name="De Hoog S."/>
            <person name="Sun J."/>
            <person name="Souza E.M."/>
            <person name="Raittz R.T."/>
            <person name="Costa F."/>
            <person name="Leao A.C."/>
            <person name="Tadra-Sfeir M.Z."/>
            <person name="Baura V."/>
            <person name="Balsanelli E."/>
            <person name="Pedrosa F.O."/>
            <person name="Moreno L.F."/>
            <person name="Steffens M.B."/>
            <person name="Xi L."/>
            <person name="Bocca A.L."/>
            <person name="Felipe M.S."/>
            <person name="Teixeira M."/>
            <person name="Telles Filho F.Q."/>
            <person name="Azevedo C.M."/>
            <person name="Gomes R."/>
            <person name="Vicente V.A."/>
        </authorList>
    </citation>
    <scope>NUCLEOTIDE SEQUENCE [LARGE SCALE GENOMIC DNA]</scope>
    <source>
        <strain evidence="3 4">CBS 269.37</strain>
    </source>
</reference>
<dbReference type="Pfam" id="PF00106">
    <property type="entry name" value="adh_short"/>
    <property type="match status" value="1"/>
</dbReference>
<dbReference type="RefSeq" id="XP_022517544.1">
    <property type="nucleotide sequence ID" value="XM_022650218.1"/>
</dbReference>
<dbReference type="InterPro" id="IPR002347">
    <property type="entry name" value="SDR_fam"/>
</dbReference>
<evidence type="ECO:0000313" key="4">
    <source>
        <dbReference type="Proteomes" id="UP000077002"/>
    </source>
</evidence>